<comment type="caution">
    <text evidence="14">The sequence shown here is derived from an EMBL/GenBank/DDBJ whole genome shotgun (WGS) entry which is preliminary data.</text>
</comment>
<dbReference type="SUPFAM" id="SSF48726">
    <property type="entry name" value="Immunoglobulin"/>
    <property type="match status" value="1"/>
</dbReference>
<keyword evidence="8" id="KW-0675">Receptor</keyword>
<keyword evidence="3" id="KW-0812">Transmembrane</keyword>
<feature type="region of interest" description="Disordered" evidence="11">
    <location>
        <begin position="175"/>
        <end position="198"/>
    </location>
</feature>
<feature type="signal peptide" evidence="12">
    <location>
        <begin position="1"/>
        <end position="27"/>
    </location>
</feature>
<reference evidence="14" key="1">
    <citation type="submission" date="2020-03" db="EMBL/GenBank/DDBJ databases">
        <title>Intra-Species Differences in Population Size shape Life History and Genome Evolution.</title>
        <authorList>
            <person name="Willemsen D."/>
            <person name="Cui R."/>
            <person name="Valenzano D.R."/>
        </authorList>
    </citation>
    <scope>NUCLEOTIDE SEQUENCE</scope>
    <source>
        <strain evidence="14">GRZ</strain>
        <tissue evidence="14">Whole</tissue>
    </source>
</reference>
<evidence type="ECO:0000256" key="7">
    <source>
        <dbReference type="ARBA" id="ARBA00023157"/>
    </source>
</evidence>
<evidence type="ECO:0000256" key="2">
    <source>
        <dbReference type="ARBA" id="ARBA00022475"/>
    </source>
</evidence>
<evidence type="ECO:0000256" key="8">
    <source>
        <dbReference type="ARBA" id="ARBA00023170"/>
    </source>
</evidence>
<dbReference type="InterPro" id="IPR013783">
    <property type="entry name" value="Ig-like_fold"/>
</dbReference>
<dbReference type="Gene3D" id="2.60.40.10">
    <property type="entry name" value="Immunoglobulins"/>
    <property type="match status" value="2"/>
</dbReference>
<evidence type="ECO:0000256" key="11">
    <source>
        <dbReference type="SAM" id="MobiDB-lite"/>
    </source>
</evidence>
<dbReference type="EMBL" id="JAAVVJ010000016">
    <property type="protein sequence ID" value="KAF7204950.1"/>
    <property type="molecule type" value="Genomic_DNA"/>
</dbReference>
<gene>
    <name evidence="14" type="ORF">G4P62_017614</name>
</gene>
<dbReference type="GO" id="GO:0071222">
    <property type="term" value="P:cellular response to lipopolysaccharide"/>
    <property type="evidence" value="ECO:0007669"/>
    <property type="project" value="TreeGrafter"/>
</dbReference>
<evidence type="ECO:0000256" key="6">
    <source>
        <dbReference type="ARBA" id="ARBA00023136"/>
    </source>
</evidence>
<evidence type="ECO:0000256" key="4">
    <source>
        <dbReference type="ARBA" id="ARBA00022729"/>
    </source>
</evidence>
<evidence type="ECO:0000313" key="14">
    <source>
        <dbReference type="EMBL" id="KAF7204950.1"/>
    </source>
</evidence>
<dbReference type="InterPro" id="IPR036179">
    <property type="entry name" value="Ig-like_dom_sf"/>
</dbReference>
<evidence type="ECO:0000313" key="15">
    <source>
        <dbReference type="Proteomes" id="UP000822369"/>
    </source>
</evidence>
<dbReference type="Pfam" id="PF08205">
    <property type="entry name" value="C2-set_2"/>
    <property type="match status" value="1"/>
</dbReference>
<feature type="compositionally biased region" description="Polar residues" evidence="11">
    <location>
        <begin position="175"/>
        <end position="196"/>
    </location>
</feature>
<feature type="chain" id="PRO_5038482133" evidence="12">
    <location>
        <begin position="28"/>
        <end position="222"/>
    </location>
</feature>
<protein>
    <submittedName>
        <fullName evidence="14">Transcript variant X2</fullName>
    </submittedName>
</protein>
<dbReference type="KEGG" id="nfu:107395053"/>
<dbReference type="GO" id="GO:0042102">
    <property type="term" value="P:positive regulation of T cell proliferation"/>
    <property type="evidence" value="ECO:0007669"/>
    <property type="project" value="TreeGrafter"/>
</dbReference>
<dbReference type="InterPro" id="IPR051713">
    <property type="entry name" value="T-cell_Activation_Regulation"/>
</dbReference>
<keyword evidence="2" id="KW-1003">Cell membrane</keyword>
<dbReference type="GO" id="GO:0031295">
    <property type="term" value="P:T cell costimulation"/>
    <property type="evidence" value="ECO:0007669"/>
    <property type="project" value="TreeGrafter"/>
</dbReference>
<keyword evidence="7" id="KW-1015">Disulfide bond</keyword>
<evidence type="ECO:0000256" key="12">
    <source>
        <dbReference type="SAM" id="SignalP"/>
    </source>
</evidence>
<name>A0A9D2XMN3_NOTFU</name>
<keyword evidence="10" id="KW-0393">Immunoglobulin domain</keyword>
<dbReference type="GO" id="GO:0007166">
    <property type="term" value="P:cell surface receptor signaling pathway"/>
    <property type="evidence" value="ECO:0007669"/>
    <property type="project" value="TreeGrafter"/>
</dbReference>
<dbReference type="InterPro" id="IPR013162">
    <property type="entry name" value="CD80_C2-set"/>
</dbReference>
<evidence type="ECO:0000256" key="5">
    <source>
        <dbReference type="ARBA" id="ARBA00022989"/>
    </source>
</evidence>
<dbReference type="InterPro" id="IPR007110">
    <property type="entry name" value="Ig-like_dom"/>
</dbReference>
<dbReference type="PROSITE" id="PS50835">
    <property type="entry name" value="IG_LIKE"/>
    <property type="match status" value="1"/>
</dbReference>
<keyword evidence="6" id="KW-0472">Membrane</keyword>
<organism evidence="14 15">
    <name type="scientific">Nothobranchius furzeri</name>
    <name type="common">Turquoise killifish</name>
    <dbReference type="NCBI Taxonomy" id="105023"/>
    <lineage>
        <taxon>Eukaryota</taxon>
        <taxon>Metazoa</taxon>
        <taxon>Chordata</taxon>
        <taxon>Craniata</taxon>
        <taxon>Vertebrata</taxon>
        <taxon>Euteleostomi</taxon>
        <taxon>Actinopterygii</taxon>
        <taxon>Neopterygii</taxon>
        <taxon>Teleostei</taxon>
        <taxon>Neoteleostei</taxon>
        <taxon>Acanthomorphata</taxon>
        <taxon>Ovalentaria</taxon>
        <taxon>Atherinomorphae</taxon>
        <taxon>Cyprinodontiformes</taxon>
        <taxon>Nothobranchiidae</taxon>
        <taxon>Nothobranchius</taxon>
    </lineage>
</organism>
<keyword evidence="4 12" id="KW-0732">Signal</keyword>
<dbReference type="GO" id="GO:0042130">
    <property type="term" value="P:negative regulation of T cell proliferation"/>
    <property type="evidence" value="ECO:0007669"/>
    <property type="project" value="TreeGrafter"/>
</dbReference>
<dbReference type="PANTHER" id="PTHR25466:SF9">
    <property type="entry name" value="FIBRONECTIN TYPE-III DOMAIN-CONTAINING PROTEIN"/>
    <property type="match status" value="1"/>
</dbReference>
<dbReference type="AlphaFoldDB" id="A0A9D2XMN3"/>
<dbReference type="OMA" id="FSIEWRR"/>
<evidence type="ECO:0000256" key="10">
    <source>
        <dbReference type="ARBA" id="ARBA00023319"/>
    </source>
</evidence>
<evidence type="ECO:0000256" key="1">
    <source>
        <dbReference type="ARBA" id="ARBA00004251"/>
    </source>
</evidence>
<evidence type="ECO:0000256" key="3">
    <source>
        <dbReference type="ARBA" id="ARBA00022692"/>
    </source>
</evidence>
<keyword evidence="9" id="KW-0325">Glycoprotein</keyword>
<proteinExistence type="predicted"/>
<feature type="domain" description="Ig-like" evidence="13">
    <location>
        <begin position="123"/>
        <end position="178"/>
    </location>
</feature>
<dbReference type="PANTHER" id="PTHR25466">
    <property type="entry name" value="T-LYMPHOCYTE ACTIVATION ANTIGEN"/>
    <property type="match status" value="1"/>
</dbReference>
<sequence>MHLLGRVAQVLWRCAGLLLSSLCLCAALEPGCVLGIVGRPVILPCVSSVLLTGNFSIEWRKDDKVVFKTAWETNENLGTWSIDPATIPTDAALTGDFSLELSAVHPRDDRTHFSLCFLSGKNPSVQLCSVCLRVAASFSDPLLKRKHTADGDETTFQCHSAGGYPQPELSWLIDNTQEPPEGSVRTQTDTPRWSSLQHHKQADHLLAQRCQRDMHRRESVHE</sequence>
<dbReference type="GO" id="GO:0009897">
    <property type="term" value="C:external side of plasma membrane"/>
    <property type="evidence" value="ECO:0007669"/>
    <property type="project" value="TreeGrafter"/>
</dbReference>
<evidence type="ECO:0000256" key="9">
    <source>
        <dbReference type="ARBA" id="ARBA00023180"/>
    </source>
</evidence>
<comment type="subcellular location">
    <subcellularLocation>
        <location evidence="1">Cell membrane</location>
        <topology evidence="1">Single-pass type I membrane protein</topology>
    </subcellularLocation>
</comment>
<evidence type="ECO:0000259" key="13">
    <source>
        <dbReference type="PROSITE" id="PS50835"/>
    </source>
</evidence>
<keyword evidence="5" id="KW-1133">Transmembrane helix</keyword>
<dbReference type="Proteomes" id="UP000822369">
    <property type="component" value="Chromosome 16"/>
</dbReference>
<dbReference type="GO" id="GO:0006955">
    <property type="term" value="P:immune response"/>
    <property type="evidence" value="ECO:0007669"/>
    <property type="project" value="TreeGrafter"/>
</dbReference>
<accession>A0A9D2XMN3</accession>